<evidence type="ECO:0000256" key="1">
    <source>
        <dbReference type="SAM" id="MobiDB-lite"/>
    </source>
</evidence>
<reference evidence="2 3" key="1">
    <citation type="journal article" date="2023" name="Plants (Basel)">
        <title>Bridging the Gap: Combining Genomics and Transcriptomics Approaches to Understand Stylosanthes scabra, an Orphan Legume from the Brazilian Caatinga.</title>
        <authorList>
            <person name="Ferreira-Neto J.R.C."/>
            <person name="da Silva M.D."/>
            <person name="Binneck E."/>
            <person name="de Melo N.F."/>
            <person name="da Silva R.H."/>
            <person name="de Melo A.L.T.M."/>
            <person name="Pandolfi V."/>
            <person name="Bustamante F.O."/>
            <person name="Brasileiro-Vidal A.C."/>
            <person name="Benko-Iseppon A.M."/>
        </authorList>
    </citation>
    <scope>NUCLEOTIDE SEQUENCE [LARGE SCALE GENOMIC DNA]</scope>
    <source>
        <tissue evidence="2">Leaves</tissue>
    </source>
</reference>
<proteinExistence type="predicted"/>
<keyword evidence="3" id="KW-1185">Reference proteome</keyword>
<sequence>MYGGGVRSEDNGGFKKGQNHDDDEDAMEIGHGFPLFELDGGGEEASSFLELSLDSLSLLQSLSVSLHFGPLSLFFPATVATALPFFACVV</sequence>
<evidence type="ECO:0000313" key="2">
    <source>
        <dbReference type="EMBL" id="MED6126276.1"/>
    </source>
</evidence>
<protein>
    <submittedName>
        <fullName evidence="2">Uncharacterized protein</fullName>
    </submittedName>
</protein>
<comment type="caution">
    <text evidence="2">The sequence shown here is derived from an EMBL/GenBank/DDBJ whole genome shotgun (WGS) entry which is preliminary data.</text>
</comment>
<feature type="non-terminal residue" evidence="2">
    <location>
        <position position="90"/>
    </location>
</feature>
<name>A0ABU6RQ83_9FABA</name>
<feature type="region of interest" description="Disordered" evidence="1">
    <location>
        <begin position="1"/>
        <end position="25"/>
    </location>
</feature>
<dbReference type="Proteomes" id="UP001341840">
    <property type="component" value="Unassembled WGS sequence"/>
</dbReference>
<dbReference type="EMBL" id="JASCZI010031223">
    <property type="protein sequence ID" value="MED6126276.1"/>
    <property type="molecule type" value="Genomic_DNA"/>
</dbReference>
<accession>A0ABU6RQ83</accession>
<organism evidence="2 3">
    <name type="scientific">Stylosanthes scabra</name>
    <dbReference type="NCBI Taxonomy" id="79078"/>
    <lineage>
        <taxon>Eukaryota</taxon>
        <taxon>Viridiplantae</taxon>
        <taxon>Streptophyta</taxon>
        <taxon>Embryophyta</taxon>
        <taxon>Tracheophyta</taxon>
        <taxon>Spermatophyta</taxon>
        <taxon>Magnoliopsida</taxon>
        <taxon>eudicotyledons</taxon>
        <taxon>Gunneridae</taxon>
        <taxon>Pentapetalae</taxon>
        <taxon>rosids</taxon>
        <taxon>fabids</taxon>
        <taxon>Fabales</taxon>
        <taxon>Fabaceae</taxon>
        <taxon>Papilionoideae</taxon>
        <taxon>50 kb inversion clade</taxon>
        <taxon>dalbergioids sensu lato</taxon>
        <taxon>Dalbergieae</taxon>
        <taxon>Pterocarpus clade</taxon>
        <taxon>Stylosanthes</taxon>
    </lineage>
</organism>
<evidence type="ECO:0000313" key="3">
    <source>
        <dbReference type="Proteomes" id="UP001341840"/>
    </source>
</evidence>
<gene>
    <name evidence="2" type="ORF">PIB30_076799</name>
</gene>